<name>A0A251SGZ8_HELAN</name>
<dbReference type="OMA" id="YERIHAC"/>
<dbReference type="PANTHER" id="PTHR10775:SF180">
    <property type="entry name" value="TRANSPOSON, EN_SPM-LIKE, TRANSPOSASE-ASSOCIATED DOMAIN PROTEIN-RELATED"/>
    <property type="match status" value="1"/>
</dbReference>
<evidence type="ECO:0000313" key="5">
    <source>
        <dbReference type="Proteomes" id="UP000215914"/>
    </source>
</evidence>
<keyword evidence="5" id="KW-1185">Reference proteome</keyword>
<feature type="coiled-coil region" evidence="1">
    <location>
        <begin position="733"/>
        <end position="760"/>
    </location>
</feature>
<dbReference type="Pfam" id="PF02992">
    <property type="entry name" value="Transposase_21"/>
    <property type="match status" value="1"/>
</dbReference>
<dbReference type="InterPro" id="IPR029480">
    <property type="entry name" value="Transpos_assoc"/>
</dbReference>
<evidence type="ECO:0000259" key="3">
    <source>
        <dbReference type="Pfam" id="PF13963"/>
    </source>
</evidence>
<evidence type="ECO:0000256" key="2">
    <source>
        <dbReference type="SAM" id="MobiDB-lite"/>
    </source>
</evidence>
<feature type="compositionally biased region" description="Basic residues" evidence="2">
    <location>
        <begin position="495"/>
        <end position="517"/>
    </location>
</feature>
<evidence type="ECO:0000256" key="1">
    <source>
        <dbReference type="SAM" id="Coils"/>
    </source>
</evidence>
<dbReference type="InterPro" id="IPR004242">
    <property type="entry name" value="Transposase_21"/>
</dbReference>
<protein>
    <submittedName>
        <fullName evidence="4">Putative transposon, En/Spm-like, Transposase-associated domain protein</fullName>
    </submittedName>
</protein>
<dbReference type="AlphaFoldDB" id="A0A251SGZ8"/>
<dbReference type="Proteomes" id="UP000215914">
    <property type="component" value="Chromosome 14"/>
</dbReference>
<dbReference type="PANTHER" id="PTHR10775">
    <property type="entry name" value="OS08G0208400 PROTEIN"/>
    <property type="match status" value="1"/>
</dbReference>
<reference evidence="5" key="1">
    <citation type="journal article" date="2017" name="Nature">
        <title>The sunflower genome provides insights into oil metabolism, flowering and Asterid evolution.</title>
        <authorList>
            <person name="Badouin H."/>
            <person name="Gouzy J."/>
            <person name="Grassa C.J."/>
            <person name="Murat F."/>
            <person name="Staton S.E."/>
            <person name="Cottret L."/>
            <person name="Lelandais-Briere C."/>
            <person name="Owens G.L."/>
            <person name="Carrere S."/>
            <person name="Mayjonade B."/>
            <person name="Legrand L."/>
            <person name="Gill N."/>
            <person name="Kane N.C."/>
            <person name="Bowers J.E."/>
            <person name="Hubner S."/>
            <person name="Bellec A."/>
            <person name="Berard A."/>
            <person name="Berges H."/>
            <person name="Blanchet N."/>
            <person name="Boniface M.C."/>
            <person name="Brunel D."/>
            <person name="Catrice O."/>
            <person name="Chaidir N."/>
            <person name="Claudel C."/>
            <person name="Donnadieu C."/>
            <person name="Faraut T."/>
            <person name="Fievet G."/>
            <person name="Helmstetter N."/>
            <person name="King M."/>
            <person name="Knapp S.J."/>
            <person name="Lai Z."/>
            <person name="Le Paslier M.C."/>
            <person name="Lippi Y."/>
            <person name="Lorenzon L."/>
            <person name="Mandel J.R."/>
            <person name="Marage G."/>
            <person name="Marchand G."/>
            <person name="Marquand E."/>
            <person name="Bret-Mestries E."/>
            <person name="Morien E."/>
            <person name="Nambeesan S."/>
            <person name="Nguyen T."/>
            <person name="Pegot-Espagnet P."/>
            <person name="Pouilly N."/>
            <person name="Raftis F."/>
            <person name="Sallet E."/>
            <person name="Schiex T."/>
            <person name="Thomas J."/>
            <person name="Vandecasteele C."/>
            <person name="Vares D."/>
            <person name="Vear F."/>
            <person name="Vautrin S."/>
            <person name="Crespi M."/>
            <person name="Mangin B."/>
            <person name="Burke J.M."/>
            <person name="Salse J."/>
            <person name="Munos S."/>
            <person name="Vincourt P."/>
            <person name="Rieseberg L.H."/>
            <person name="Langlade N.B."/>
        </authorList>
    </citation>
    <scope>NUCLEOTIDE SEQUENCE [LARGE SCALE GENOMIC DNA]</scope>
    <source>
        <strain evidence="5">cv. SF193</strain>
    </source>
</reference>
<accession>A0A251SGZ8</accession>
<keyword evidence="1" id="KW-0175">Coiled coil</keyword>
<proteinExistence type="predicted"/>
<feature type="region of interest" description="Disordered" evidence="2">
    <location>
        <begin position="867"/>
        <end position="889"/>
    </location>
</feature>
<organism evidence="4 5">
    <name type="scientific">Helianthus annuus</name>
    <name type="common">Common sunflower</name>
    <dbReference type="NCBI Taxonomy" id="4232"/>
    <lineage>
        <taxon>Eukaryota</taxon>
        <taxon>Viridiplantae</taxon>
        <taxon>Streptophyta</taxon>
        <taxon>Embryophyta</taxon>
        <taxon>Tracheophyta</taxon>
        <taxon>Spermatophyta</taxon>
        <taxon>Magnoliopsida</taxon>
        <taxon>eudicotyledons</taxon>
        <taxon>Gunneridae</taxon>
        <taxon>Pentapetalae</taxon>
        <taxon>asterids</taxon>
        <taxon>campanulids</taxon>
        <taxon>Asterales</taxon>
        <taxon>Asteraceae</taxon>
        <taxon>Asteroideae</taxon>
        <taxon>Heliantheae alliance</taxon>
        <taxon>Heliantheae</taxon>
        <taxon>Helianthus</taxon>
    </lineage>
</organism>
<feature type="domain" description="Transposase-associated" evidence="3">
    <location>
        <begin position="5"/>
        <end position="77"/>
    </location>
</feature>
<evidence type="ECO:0000313" key="4">
    <source>
        <dbReference type="EMBL" id="OTF98104.1"/>
    </source>
</evidence>
<dbReference type="InParanoid" id="A0A251SGZ8"/>
<gene>
    <name evidence="4" type="ORF">HannXRQ_Chr14g0441971</name>
</gene>
<sequence>MVMDKSWISSDRLSNAYDKGVEEFLEFAQSNNPQLDVIPCPCVNCINLCHRSIDDVRYHLFAHGFDESYKVWSFHGEKLSKLDSRCPNESRPPDFINTKEMLHDAFNYVENEPDSLKSLLEECDKPLYVGSKYNALSGLLKFQHLKGQFGWSDASFDALLGVLKDVLPSNNTIPTSIYEAKKLLKGVGIQYERIHACENDCVLFWKEHKDASHCPSCGTSRWKKNTQNVPSKVLWYFPPIPRFKRMFSSPEIAHDLTWHAQGPVNNGKLSHPRDSPSWKLVDNTWKEFGKENRNLRLALSADGINPHKSLSSKYSCWPVILITYNLPSYLCMSRKFMMLTLLISGPNQPGNNIDVYLAPLIADLKLLWETGVKTFDAYKKEYFNLRAILLWTINDFPAYGNLSGCVTKGYYACPICSENTCSQWLPKSKKVCFLGHRRFLPLEHPFHKRKKDFNNQQENDIIKNPLSGEEIYDSLTGFKNTWGKKKKTKKETSRKQKSRKQTSKKETPKKKTSKKKKESIDERACFGSGRAHFVVDPKSRKQTIQSIGTKWRNFKHTLYRDYIETQKDDPEEKKSLLNPPLKYPFLKKEDWKLFVAQRTSKQWEETSKKAKKVRAHHKYNHHLSRKGYARLTTEIMQETGLEEEEIDRAMLWKRARELKIGGFDSDVQVVVDRIDKLKESDSGEGTCGTHDVLTQALGTDEQRGHVRGMGKFVTPQQYFYLPNTVKHYMDTEKKKYDKRLNKLEDELEKLKKGVNNASEAESCQWGNEDLEDNPDEEPLDMSCFLAVDNASNIVAKGTILMDTNEEEFLRVMLEICLHREALLPVPLEEEFIMEVGDAIGQILSWPRHLVIPCSDLEKMLAKPKTKPVKDLKSNKQIKQLRGTNEENEKELEQKIVQVEKVTGKEVISEKEKKTEKRT</sequence>
<dbReference type="EMBL" id="CM007903">
    <property type="protein sequence ID" value="OTF98104.1"/>
    <property type="molecule type" value="Genomic_DNA"/>
</dbReference>
<dbReference type="Pfam" id="PF13963">
    <property type="entry name" value="Transpos_assoc"/>
    <property type="match status" value="1"/>
</dbReference>
<feature type="region of interest" description="Disordered" evidence="2">
    <location>
        <begin position="483"/>
        <end position="521"/>
    </location>
</feature>